<dbReference type="AlphaFoldDB" id="A0A399IUN3"/>
<sequence length="59" mass="6468">MDLSTMSIGMHQASLQNAVSISVMKMVMNSRTEIATQMTEMMSNMAVDTSKGINIDVRV</sequence>
<name>A0A399IUN3_9CLOT</name>
<dbReference type="Proteomes" id="UP000265930">
    <property type="component" value="Unassembled WGS sequence"/>
</dbReference>
<dbReference type="InterPro" id="IPR025906">
    <property type="entry name" value="YjfB_motility"/>
</dbReference>
<comment type="caution">
    <text evidence="1">The sequence shown here is derived from an EMBL/GenBank/DDBJ whole genome shotgun (WGS) entry which is preliminary data.</text>
</comment>
<evidence type="ECO:0000313" key="1">
    <source>
        <dbReference type="EMBL" id="RII36187.1"/>
    </source>
</evidence>
<accession>A0A399IUN3</accession>
<dbReference type="Pfam" id="PF14070">
    <property type="entry name" value="YjfB_motility"/>
    <property type="match status" value="1"/>
</dbReference>
<dbReference type="RefSeq" id="WP_119365579.1">
    <property type="nucleotide sequence ID" value="NZ_QXDJ01000001.1"/>
</dbReference>
<organism evidence="1 2">
    <name type="scientific">Clostridium chromiireducens</name>
    <dbReference type="NCBI Taxonomy" id="225345"/>
    <lineage>
        <taxon>Bacteria</taxon>
        <taxon>Bacillati</taxon>
        <taxon>Bacillota</taxon>
        <taxon>Clostridia</taxon>
        <taxon>Eubacteriales</taxon>
        <taxon>Clostridiaceae</taxon>
        <taxon>Clostridium</taxon>
    </lineage>
</organism>
<gene>
    <name evidence="1" type="ORF">D2A34_02080</name>
</gene>
<evidence type="ECO:0000313" key="2">
    <source>
        <dbReference type="Proteomes" id="UP000265930"/>
    </source>
</evidence>
<dbReference type="EMBL" id="QXDJ01000001">
    <property type="protein sequence ID" value="RII36187.1"/>
    <property type="molecule type" value="Genomic_DNA"/>
</dbReference>
<protein>
    <submittedName>
        <fullName evidence="1">Putative motility protein</fullName>
    </submittedName>
</protein>
<reference evidence="1 2" key="1">
    <citation type="submission" date="2018-08" db="EMBL/GenBank/DDBJ databases">
        <title>Genome of Clostridium chromiireducens C1, DSM12136.</title>
        <authorList>
            <person name="Xing M."/>
            <person name="Wei Y."/>
            <person name="Ang E.L."/>
            <person name="Zhao H."/>
            <person name="Zhang Y."/>
        </authorList>
    </citation>
    <scope>NUCLEOTIDE SEQUENCE [LARGE SCALE GENOMIC DNA]</scope>
    <source>
        <strain evidence="1 2">C1</strain>
    </source>
</reference>
<proteinExistence type="predicted"/>